<dbReference type="SUPFAM" id="SSF54523">
    <property type="entry name" value="Pili subunits"/>
    <property type="match status" value="1"/>
</dbReference>
<dbReference type="EMBL" id="WWCR01000043">
    <property type="protein sequence ID" value="MYM75628.1"/>
    <property type="molecule type" value="Genomic_DNA"/>
</dbReference>
<dbReference type="Proteomes" id="UP000469734">
    <property type="component" value="Unassembled WGS sequence"/>
</dbReference>
<keyword evidence="1" id="KW-0812">Transmembrane</keyword>
<dbReference type="AlphaFoldDB" id="A0A7X4H5F9"/>
<keyword evidence="1" id="KW-0472">Membrane</keyword>
<dbReference type="RefSeq" id="WP_161052268.1">
    <property type="nucleotide sequence ID" value="NZ_WWCR01000043.1"/>
</dbReference>
<dbReference type="PROSITE" id="PS00409">
    <property type="entry name" value="PROKAR_NTER_METHYL"/>
    <property type="match status" value="1"/>
</dbReference>
<sequence>MNKQASIASRQRAQGGFTLIELIVVIVILGILAATALPKFANLGGDARVAALNAARGALNTTSSMMHGQFLINPAGPFTNEGITITNANGYPAANANTALAAGIGNAANNADYFVTVGSAANNVATANRPAVNAGSILVQPLSVSANAQGLTCYLMYTEAANANSPPTMNLVTANNCN</sequence>
<evidence type="ECO:0000256" key="1">
    <source>
        <dbReference type="SAM" id="Phobius"/>
    </source>
</evidence>
<feature type="transmembrane region" description="Helical" evidence="1">
    <location>
        <begin position="16"/>
        <end position="37"/>
    </location>
</feature>
<evidence type="ECO:0000313" key="3">
    <source>
        <dbReference type="Proteomes" id="UP000469734"/>
    </source>
</evidence>
<proteinExistence type="predicted"/>
<dbReference type="NCBIfam" id="TIGR02532">
    <property type="entry name" value="IV_pilin_GFxxxE"/>
    <property type="match status" value="1"/>
</dbReference>
<reference evidence="2 3" key="1">
    <citation type="submission" date="2019-12" db="EMBL/GenBank/DDBJ databases">
        <title>Novel species isolated from a subtropical stream in China.</title>
        <authorList>
            <person name="Lu H."/>
        </authorList>
    </citation>
    <scope>NUCLEOTIDE SEQUENCE [LARGE SCALE GENOMIC DNA]</scope>
    <source>
        <strain evidence="2 3">FT134W</strain>
    </source>
</reference>
<dbReference type="InterPro" id="IPR012902">
    <property type="entry name" value="N_methyl_site"/>
</dbReference>
<comment type="caution">
    <text evidence="2">The sequence shown here is derived from an EMBL/GenBank/DDBJ whole genome shotgun (WGS) entry which is preliminary data.</text>
</comment>
<dbReference type="Gene3D" id="3.30.700.10">
    <property type="entry name" value="Glycoprotein, Type 4 Pilin"/>
    <property type="match status" value="1"/>
</dbReference>
<dbReference type="Pfam" id="PF07963">
    <property type="entry name" value="N_methyl"/>
    <property type="match status" value="1"/>
</dbReference>
<organism evidence="2 3">
    <name type="scientific">Duganella margarita</name>
    <dbReference type="NCBI Taxonomy" id="2692170"/>
    <lineage>
        <taxon>Bacteria</taxon>
        <taxon>Pseudomonadati</taxon>
        <taxon>Pseudomonadota</taxon>
        <taxon>Betaproteobacteria</taxon>
        <taxon>Burkholderiales</taxon>
        <taxon>Oxalobacteraceae</taxon>
        <taxon>Telluria group</taxon>
        <taxon>Duganella</taxon>
    </lineage>
</organism>
<evidence type="ECO:0000313" key="2">
    <source>
        <dbReference type="EMBL" id="MYM75628.1"/>
    </source>
</evidence>
<protein>
    <submittedName>
        <fullName evidence="2">Prepilin-type N-terminal cleavage/methylation domain-containing protein</fullName>
    </submittedName>
</protein>
<name>A0A7X4H5F9_9BURK</name>
<keyword evidence="1" id="KW-1133">Transmembrane helix</keyword>
<accession>A0A7X4H5F9</accession>
<dbReference type="InterPro" id="IPR045584">
    <property type="entry name" value="Pilin-like"/>
</dbReference>
<gene>
    <name evidence="2" type="ORF">GTP56_26015</name>
</gene>